<dbReference type="EMBL" id="JAWLKH010000038">
    <property type="protein sequence ID" value="MDV6314574.1"/>
    <property type="molecule type" value="Genomic_DNA"/>
</dbReference>
<accession>A0AAE4R7P3</accession>
<feature type="region of interest" description="Disordered" evidence="1">
    <location>
        <begin position="779"/>
        <end position="799"/>
    </location>
</feature>
<organism evidence="3 4">
    <name type="scientific">Gordonia amicalis</name>
    <dbReference type="NCBI Taxonomy" id="89053"/>
    <lineage>
        <taxon>Bacteria</taxon>
        <taxon>Bacillati</taxon>
        <taxon>Actinomycetota</taxon>
        <taxon>Actinomycetes</taxon>
        <taxon>Mycobacteriales</taxon>
        <taxon>Gordoniaceae</taxon>
        <taxon>Gordonia</taxon>
    </lineage>
</organism>
<proteinExistence type="predicted"/>
<evidence type="ECO:0000313" key="4">
    <source>
        <dbReference type="Proteomes" id="UP001185922"/>
    </source>
</evidence>
<dbReference type="AlphaFoldDB" id="A0AAE4R7P3"/>
<name>A0AAE4R7P3_9ACTN</name>
<evidence type="ECO:0000313" key="3">
    <source>
        <dbReference type="EMBL" id="MDV6314574.1"/>
    </source>
</evidence>
<protein>
    <recommendedName>
        <fullName evidence="2">TPR repeat domain-containing protein</fullName>
    </recommendedName>
</protein>
<reference evidence="3" key="1">
    <citation type="submission" date="2023-10" db="EMBL/GenBank/DDBJ databases">
        <title>Development of a sustainable strategy for remediation of hydrocarbon-contaminated territories based on the waste exchange concept.</title>
        <authorList>
            <person name="Krivoruchko A."/>
        </authorList>
    </citation>
    <scope>NUCLEOTIDE SEQUENCE</scope>
    <source>
        <strain evidence="3">IEGM 1279</strain>
    </source>
</reference>
<dbReference type="InterPro" id="IPR057037">
    <property type="entry name" value="TPR_rep_actino"/>
</dbReference>
<dbReference type="RefSeq" id="WP_024497589.1">
    <property type="nucleotide sequence ID" value="NZ_JAPWIL010000003.1"/>
</dbReference>
<gene>
    <name evidence="3" type="ORF">R3Q15_22340</name>
</gene>
<evidence type="ECO:0000259" key="2">
    <source>
        <dbReference type="Pfam" id="PF23275"/>
    </source>
</evidence>
<comment type="caution">
    <text evidence="3">The sequence shown here is derived from an EMBL/GenBank/DDBJ whole genome shotgun (WGS) entry which is preliminary data.</text>
</comment>
<dbReference type="Pfam" id="PF23275">
    <property type="entry name" value="TPR_23"/>
    <property type="match status" value="1"/>
</dbReference>
<dbReference type="Proteomes" id="UP001185922">
    <property type="component" value="Unassembled WGS sequence"/>
</dbReference>
<feature type="domain" description="TPR repeat" evidence="2">
    <location>
        <begin position="217"/>
        <end position="447"/>
    </location>
</feature>
<evidence type="ECO:0000256" key="1">
    <source>
        <dbReference type="SAM" id="MobiDB-lite"/>
    </source>
</evidence>
<sequence>MAAKTRSIVRDAHPEVLAHAASALVPVSAAIERKAGELHAKVTGLDWKGAARDGAVTRADWEKTQMTRVADAVEELGEAFTSGSSRMAPMVANLNTSASNLENDLFSVEDDWTVRDLRDYASEERRNEGDSTALSEIAEARRIRGEEATNETIRLQRLAQELHTADVDTKRAISEAEELIRTLTPVTAGLSIRQSEIDLQALKDGRLSPAGRERLRRATSLSPGQLEALREGQVTEISQGQYNYLSNIMTELETANMDDLLRVHNAAPGLLGDALRIMSTPNVHTKAGSTGGLDRLPDSVVSLLRENPIEYTTAGTSTGYPFSFAGVPRLDDFKALNTILSDRTDRALQLGTDVDRGVLKQASEIVGALPDGDNNLFGLYDENQSAEDVRKLASSMLTNSSHDRQAVTDFLTGERMDVTVAEGHRYDADAHVLNILTERWSADGAELRGDGDLSGGRDLFDWIGAAAPSEGYEGQLGGRAADALARILIEHENDLDSLVVDQDATGNNRYETVGDRNALLSQVLAKNLAPYFGNFAGAPDEVLVNHTAEPLEDTIEFSKLIGVLSTDPGAGRVALSAAVQWENFLAHEYGSDPENSELATAAAKMHKSMDDGLTNALSTLADNDQWERLREYNEKSFLIDSAGGLLASGGLKVPGLSEVAGMAVPLVKMDEVALPTADPGADEAAWRTELKDLGTSLDKLTAGPDRVVQVTAGFLEDRPDLWGKPWRTDSGSVYFVKSDGTLDIAVVQEHKEEFRAFATGIGAERIRFDYNEHYRESIEDPTIDDVGAENSKVADRAPN</sequence>